<dbReference type="InterPro" id="IPR051017">
    <property type="entry name" value="Aldolase-II_Adducin_sf"/>
</dbReference>
<comment type="similarity">
    <text evidence="1">Belongs to the aldolase class II family.</text>
</comment>
<feature type="domain" description="Class II aldolase/adducin N-terminal" evidence="3">
    <location>
        <begin position="52"/>
        <end position="236"/>
    </location>
</feature>
<dbReference type="AlphaFoldDB" id="A0A1M7UQR4"/>
<dbReference type="InterPro" id="IPR036409">
    <property type="entry name" value="Aldolase_II/adducin_N_sf"/>
</dbReference>
<name>A0A1M7UQR4_9BRAD</name>
<reference evidence="5" key="1">
    <citation type="submission" date="2016-11" db="EMBL/GenBank/DDBJ databases">
        <authorList>
            <person name="Varghese N."/>
            <person name="Submissions S."/>
        </authorList>
    </citation>
    <scope>NUCLEOTIDE SEQUENCE [LARGE SCALE GENOMIC DNA]</scope>
    <source>
        <strain evidence="5">GAS401</strain>
    </source>
</reference>
<dbReference type="PANTHER" id="PTHR10672">
    <property type="entry name" value="ADDUCIN"/>
    <property type="match status" value="1"/>
</dbReference>
<accession>A0A1M7UQR4</accession>
<sequence>MTRKSGSTRMAASRRLACFGALVALALLAGQFGASAQMPSGSLPGVDPALLEDVVVGSRILADFGVVDGFGHVSARHPTNPNHFLMSRSLAPALVAADDIMEFDLDGNPVDARGRSVFLERFIHAEIYRVRPDVMSVVHTHSPGVIPFSVSNVPLRPMYHNPSFLAVGVPVWDIRKDFGDTSMLVNNAAIGKSLAAALGDKPVALMRGHGDVAVGPTVKMAVFRAYYTDVNARLQAQALALGGEPNYLTPGEGAKADQTNFAVMDRIWGLWRMKVLPTLAK</sequence>
<evidence type="ECO:0000313" key="4">
    <source>
        <dbReference type="EMBL" id="SHN85226.1"/>
    </source>
</evidence>
<evidence type="ECO:0000259" key="3">
    <source>
        <dbReference type="SMART" id="SM01007"/>
    </source>
</evidence>
<dbReference type="PANTHER" id="PTHR10672:SF41">
    <property type="entry name" value="CLASS II ALDOLASE_ADDUCIN DOMAIN PROTEIN (AFU_ORTHOLOGUE AFUA_3G01330)"/>
    <property type="match status" value="1"/>
</dbReference>
<feature type="signal peptide" evidence="2">
    <location>
        <begin position="1"/>
        <end position="36"/>
    </location>
</feature>
<dbReference type="SMART" id="SM01007">
    <property type="entry name" value="Aldolase_II"/>
    <property type="match status" value="1"/>
</dbReference>
<dbReference type="SUPFAM" id="SSF53639">
    <property type="entry name" value="AraD/HMP-PK domain-like"/>
    <property type="match status" value="1"/>
</dbReference>
<evidence type="ECO:0000256" key="2">
    <source>
        <dbReference type="SAM" id="SignalP"/>
    </source>
</evidence>
<dbReference type="InterPro" id="IPR001303">
    <property type="entry name" value="Aldolase_II/adducin_N"/>
</dbReference>
<dbReference type="Gene3D" id="3.40.225.10">
    <property type="entry name" value="Class II aldolase/adducin N-terminal domain"/>
    <property type="match status" value="1"/>
</dbReference>
<keyword evidence="5" id="KW-1185">Reference proteome</keyword>
<dbReference type="RefSeq" id="WP_083587838.1">
    <property type="nucleotide sequence ID" value="NZ_LT670849.1"/>
</dbReference>
<dbReference type="EMBL" id="LT670849">
    <property type="protein sequence ID" value="SHN85226.1"/>
    <property type="molecule type" value="Genomic_DNA"/>
</dbReference>
<organism evidence="4 5">
    <name type="scientific">Bradyrhizobium erythrophlei</name>
    <dbReference type="NCBI Taxonomy" id="1437360"/>
    <lineage>
        <taxon>Bacteria</taxon>
        <taxon>Pseudomonadati</taxon>
        <taxon>Pseudomonadota</taxon>
        <taxon>Alphaproteobacteria</taxon>
        <taxon>Hyphomicrobiales</taxon>
        <taxon>Nitrobacteraceae</taxon>
        <taxon>Bradyrhizobium</taxon>
    </lineage>
</organism>
<evidence type="ECO:0000256" key="1">
    <source>
        <dbReference type="ARBA" id="ARBA00037961"/>
    </source>
</evidence>
<dbReference type="Proteomes" id="UP000184096">
    <property type="component" value="Chromosome I"/>
</dbReference>
<protein>
    <submittedName>
        <fullName evidence="4">HCOMODA/2-hydroxy-3-carboxy-muconic semialdehyde decarboxylase</fullName>
    </submittedName>
</protein>
<proteinExistence type="inferred from homology"/>
<evidence type="ECO:0000313" key="5">
    <source>
        <dbReference type="Proteomes" id="UP000184096"/>
    </source>
</evidence>
<gene>
    <name evidence="4" type="ORF">SAMN05444170_6204</name>
</gene>
<dbReference type="Pfam" id="PF00596">
    <property type="entry name" value="Aldolase_II"/>
    <property type="match status" value="1"/>
</dbReference>
<dbReference type="GO" id="GO:0051015">
    <property type="term" value="F:actin filament binding"/>
    <property type="evidence" value="ECO:0007669"/>
    <property type="project" value="TreeGrafter"/>
</dbReference>
<keyword evidence="2" id="KW-0732">Signal</keyword>
<feature type="chain" id="PRO_5012297255" evidence="2">
    <location>
        <begin position="37"/>
        <end position="281"/>
    </location>
</feature>
<dbReference type="GO" id="GO:0005856">
    <property type="term" value="C:cytoskeleton"/>
    <property type="evidence" value="ECO:0007669"/>
    <property type="project" value="TreeGrafter"/>
</dbReference>